<dbReference type="Proteomes" id="UP001519310">
    <property type="component" value="Unassembled WGS sequence"/>
</dbReference>
<protein>
    <submittedName>
        <fullName evidence="1">Uncharacterized protein</fullName>
    </submittedName>
</protein>
<keyword evidence="2" id="KW-1185">Reference proteome</keyword>
<name>A0ABS4KZ33_STRAV</name>
<organism evidence="1 2">
    <name type="scientific">Streptomyces avidinii</name>
    <dbReference type="NCBI Taxonomy" id="1895"/>
    <lineage>
        <taxon>Bacteria</taxon>
        <taxon>Bacillati</taxon>
        <taxon>Actinomycetota</taxon>
        <taxon>Actinomycetes</taxon>
        <taxon>Kitasatosporales</taxon>
        <taxon>Streptomycetaceae</taxon>
        <taxon>Streptomyces</taxon>
    </lineage>
</organism>
<dbReference type="EMBL" id="JAGGLQ010000001">
    <property type="protein sequence ID" value="MBP2034766.1"/>
    <property type="molecule type" value="Genomic_DNA"/>
</dbReference>
<accession>A0ABS4KZ33</accession>
<proteinExistence type="predicted"/>
<comment type="caution">
    <text evidence="1">The sequence shown here is derived from an EMBL/GenBank/DDBJ whole genome shotgun (WGS) entry which is preliminary data.</text>
</comment>
<reference evidence="1 2" key="1">
    <citation type="submission" date="2021-03" db="EMBL/GenBank/DDBJ databases">
        <title>Genomic Encyclopedia of Type Strains, Phase IV (KMG-IV): sequencing the most valuable type-strain genomes for metagenomic binning, comparative biology and taxonomic classification.</title>
        <authorList>
            <person name="Goeker M."/>
        </authorList>
    </citation>
    <scope>NUCLEOTIDE SEQUENCE [LARGE SCALE GENOMIC DNA]</scope>
    <source>
        <strain evidence="1 2">DSM 40526</strain>
    </source>
</reference>
<evidence type="ECO:0000313" key="1">
    <source>
        <dbReference type="EMBL" id="MBP2034766.1"/>
    </source>
</evidence>
<evidence type="ECO:0000313" key="2">
    <source>
        <dbReference type="Proteomes" id="UP001519310"/>
    </source>
</evidence>
<sequence length="93" mass="9803">MEKAGQVAAWLATALVGLLVGVMAAMEVSGALEREREYRASPVCTSVPVMASTCVREQAFMVRESATNVGADGKDPAATLLLPKRQTVERGVP</sequence>
<dbReference type="RefSeq" id="WP_189965423.1">
    <property type="nucleotide sequence ID" value="NZ_BMVL01000002.1"/>
</dbReference>
<gene>
    <name evidence="1" type="ORF">J2Z77_000550</name>
</gene>